<dbReference type="AlphaFoldDB" id="A0A1D1YR34"/>
<evidence type="ECO:0000259" key="1">
    <source>
        <dbReference type="Pfam" id="PF00931"/>
    </source>
</evidence>
<feature type="non-terminal residue" evidence="2">
    <location>
        <position position="140"/>
    </location>
</feature>
<dbReference type="PANTHER" id="PTHR33463:SF209">
    <property type="entry name" value="DISEASE RESISTANCE PROTEIN RPS2-LIKE"/>
    <property type="match status" value="1"/>
</dbReference>
<dbReference type="GO" id="GO:0043531">
    <property type="term" value="F:ADP binding"/>
    <property type="evidence" value="ECO:0007669"/>
    <property type="project" value="InterPro"/>
</dbReference>
<organism evidence="2">
    <name type="scientific">Anthurium amnicola</name>
    <dbReference type="NCBI Taxonomy" id="1678845"/>
    <lineage>
        <taxon>Eukaryota</taxon>
        <taxon>Viridiplantae</taxon>
        <taxon>Streptophyta</taxon>
        <taxon>Embryophyta</taxon>
        <taxon>Tracheophyta</taxon>
        <taxon>Spermatophyta</taxon>
        <taxon>Magnoliopsida</taxon>
        <taxon>Liliopsida</taxon>
        <taxon>Araceae</taxon>
        <taxon>Pothoideae</taxon>
        <taxon>Potheae</taxon>
        <taxon>Anthurium</taxon>
    </lineage>
</organism>
<dbReference type="PANTHER" id="PTHR33463">
    <property type="entry name" value="NB-ARC DOMAIN-CONTAINING PROTEIN-RELATED"/>
    <property type="match status" value="1"/>
</dbReference>
<dbReference type="Gene3D" id="3.40.50.300">
    <property type="entry name" value="P-loop containing nucleotide triphosphate hydrolases"/>
    <property type="match status" value="1"/>
</dbReference>
<dbReference type="EMBL" id="GDJX01010845">
    <property type="protein sequence ID" value="JAT57091.1"/>
    <property type="molecule type" value="Transcribed_RNA"/>
</dbReference>
<proteinExistence type="predicted"/>
<dbReference type="Pfam" id="PF00931">
    <property type="entry name" value="NB-ARC"/>
    <property type="match status" value="1"/>
</dbReference>
<protein>
    <submittedName>
        <fullName evidence="2">Disease resistance protein RFL1</fullName>
    </submittedName>
</protein>
<reference evidence="2" key="1">
    <citation type="submission" date="2015-07" db="EMBL/GenBank/DDBJ databases">
        <title>Transcriptome Assembly of Anthurium amnicola.</title>
        <authorList>
            <person name="Suzuki J."/>
        </authorList>
    </citation>
    <scope>NUCLEOTIDE SEQUENCE</scope>
</reference>
<accession>A0A1D1YR34</accession>
<dbReference type="InterPro" id="IPR027417">
    <property type="entry name" value="P-loop_NTPase"/>
</dbReference>
<name>A0A1D1YR34_9ARAE</name>
<sequence length="140" mass="15461">MWEWLGLCVSCICQPITNEAQTSIGDAARRLFTYLTDLAQGEISRRIFSSKNAVKLILVEPVSLVGADKKLSEIRSHLSDKRVGIIGIYGMAGLGKTTLLTEINNHFYMTGTGGMFDVVIWVTVSREANIAKIQKQIGDR</sequence>
<dbReference type="InterPro" id="IPR050905">
    <property type="entry name" value="Plant_NBS-LRR"/>
</dbReference>
<evidence type="ECO:0000313" key="2">
    <source>
        <dbReference type="EMBL" id="JAT57091.1"/>
    </source>
</evidence>
<feature type="domain" description="NB-ARC" evidence="1">
    <location>
        <begin position="69"/>
        <end position="138"/>
    </location>
</feature>
<gene>
    <name evidence="2" type="primary">RFL1_1</name>
    <name evidence="2" type="ORF">g.34837</name>
</gene>
<dbReference type="InterPro" id="IPR002182">
    <property type="entry name" value="NB-ARC"/>
</dbReference>
<dbReference type="SUPFAM" id="SSF52540">
    <property type="entry name" value="P-loop containing nucleoside triphosphate hydrolases"/>
    <property type="match status" value="1"/>
</dbReference>